<dbReference type="Proteomes" id="UP000318126">
    <property type="component" value="Unassembled WGS sequence"/>
</dbReference>
<reference evidence="3" key="1">
    <citation type="submission" date="2019-07" db="EMBL/GenBank/DDBJ databases">
        <title>Shewanella sp. YLB-08 draft genomic sequence.</title>
        <authorList>
            <person name="Yu L."/>
        </authorList>
    </citation>
    <scope>NUCLEOTIDE SEQUENCE [LARGE SCALE GENOMIC DNA]</scope>
    <source>
        <strain evidence="3">JCM 20706</strain>
    </source>
</reference>
<accession>A0A553JM29</accession>
<feature type="signal peptide" evidence="1">
    <location>
        <begin position="1"/>
        <end position="21"/>
    </location>
</feature>
<evidence type="ECO:0000256" key="1">
    <source>
        <dbReference type="SAM" id="SignalP"/>
    </source>
</evidence>
<feature type="chain" id="PRO_5021968603" evidence="1">
    <location>
        <begin position="22"/>
        <end position="101"/>
    </location>
</feature>
<name>A0A553JM29_SHEHA</name>
<dbReference type="NCBIfam" id="NF038109">
    <property type="entry name" value="tapY2_fam"/>
    <property type="match status" value="1"/>
</dbReference>
<proteinExistence type="predicted"/>
<comment type="caution">
    <text evidence="2">The sequence shown here is derived from an EMBL/GenBank/DDBJ whole genome shotgun (WGS) entry which is preliminary data.</text>
</comment>
<gene>
    <name evidence="2" type="ORF">FN961_14720</name>
</gene>
<evidence type="ECO:0000313" key="2">
    <source>
        <dbReference type="EMBL" id="TRY13493.1"/>
    </source>
</evidence>
<dbReference type="AlphaFoldDB" id="A0A553JM29"/>
<keyword evidence="3" id="KW-1185">Reference proteome</keyword>
<evidence type="ECO:0000313" key="3">
    <source>
        <dbReference type="Proteomes" id="UP000318126"/>
    </source>
</evidence>
<keyword evidence="1" id="KW-0732">Signal</keyword>
<sequence>MRNVFFAVSLSILFLSFGASAEKREDFKCYVETNQGDKVVRFSWLPSKTKLYMAKFVGQRLSKAGEGSPLPLYIKTMVECVKSEQTFEKAEAQAMEKMTLS</sequence>
<dbReference type="OrthoDB" id="6271020at2"/>
<dbReference type="RefSeq" id="WP_144040940.1">
    <property type="nucleotide sequence ID" value="NZ_BMPL01000011.1"/>
</dbReference>
<organism evidence="2 3">
    <name type="scientific">Shewanella hanedai</name>
    <name type="common">Alteromonas hanedai</name>
    <dbReference type="NCBI Taxonomy" id="25"/>
    <lineage>
        <taxon>Bacteria</taxon>
        <taxon>Pseudomonadati</taxon>
        <taxon>Pseudomonadota</taxon>
        <taxon>Gammaproteobacteria</taxon>
        <taxon>Alteromonadales</taxon>
        <taxon>Shewanellaceae</taxon>
        <taxon>Shewanella</taxon>
    </lineage>
</organism>
<dbReference type="EMBL" id="VKGK01000018">
    <property type="protein sequence ID" value="TRY13493.1"/>
    <property type="molecule type" value="Genomic_DNA"/>
</dbReference>
<protein>
    <submittedName>
        <fullName evidence="2">Uncharacterized protein</fullName>
    </submittedName>
</protein>
<dbReference type="InterPro" id="IPR049848">
    <property type="entry name" value="TapY2-like"/>
</dbReference>